<keyword evidence="4" id="KW-1185">Reference proteome</keyword>
<dbReference type="Proteomes" id="UP000077315">
    <property type="component" value="Unassembled WGS sequence"/>
</dbReference>
<keyword evidence="2" id="KW-1133">Transmembrane helix</keyword>
<dbReference type="RefSeq" id="XP_018288690.1">
    <property type="nucleotide sequence ID" value="XM_018442105.1"/>
</dbReference>
<feature type="coiled-coil region" evidence="1">
    <location>
        <begin position="766"/>
        <end position="793"/>
    </location>
</feature>
<dbReference type="InParanoid" id="A0A163DE93"/>
<proteinExistence type="predicted"/>
<protein>
    <submittedName>
        <fullName evidence="3">Uncharacterized protein</fullName>
    </submittedName>
</protein>
<evidence type="ECO:0000256" key="1">
    <source>
        <dbReference type="SAM" id="Coils"/>
    </source>
</evidence>
<gene>
    <name evidence="3" type="ORF">PHYBLDRAFT_69512</name>
</gene>
<feature type="transmembrane region" description="Helical" evidence="2">
    <location>
        <begin position="1083"/>
        <end position="1106"/>
    </location>
</feature>
<organism evidence="3 4">
    <name type="scientific">Phycomyces blakesleeanus (strain ATCC 8743b / DSM 1359 / FGSC 10004 / NBRC 33097 / NRRL 1555)</name>
    <dbReference type="NCBI Taxonomy" id="763407"/>
    <lineage>
        <taxon>Eukaryota</taxon>
        <taxon>Fungi</taxon>
        <taxon>Fungi incertae sedis</taxon>
        <taxon>Mucoromycota</taxon>
        <taxon>Mucoromycotina</taxon>
        <taxon>Mucoromycetes</taxon>
        <taxon>Mucorales</taxon>
        <taxon>Phycomycetaceae</taxon>
        <taxon>Phycomyces</taxon>
    </lineage>
</organism>
<keyword evidence="2" id="KW-0472">Membrane</keyword>
<accession>A0A163DE93</accession>
<dbReference type="AlphaFoldDB" id="A0A163DE93"/>
<reference evidence="4" key="1">
    <citation type="submission" date="2015-06" db="EMBL/GenBank/DDBJ databases">
        <title>Expansion of signal transduction pathways in fungi by whole-genome duplication.</title>
        <authorList>
            <consortium name="DOE Joint Genome Institute"/>
            <person name="Corrochano L.M."/>
            <person name="Kuo A."/>
            <person name="Marcet-Houben M."/>
            <person name="Polaino S."/>
            <person name="Salamov A."/>
            <person name="Villalobos J.M."/>
            <person name="Alvarez M.I."/>
            <person name="Avalos J."/>
            <person name="Benito E.P."/>
            <person name="Benoit I."/>
            <person name="Burger G."/>
            <person name="Camino L.P."/>
            <person name="Canovas D."/>
            <person name="Cerda-Olmedo E."/>
            <person name="Cheng J.-F."/>
            <person name="Dominguez A."/>
            <person name="Elias M."/>
            <person name="Eslava A.P."/>
            <person name="Glaser F."/>
            <person name="Grimwood J."/>
            <person name="Gutierrez G."/>
            <person name="Heitman J."/>
            <person name="Henrissat B."/>
            <person name="Iturriaga E.A."/>
            <person name="Lang B.F."/>
            <person name="Lavin J.L."/>
            <person name="Lee S."/>
            <person name="Li W."/>
            <person name="Lindquist E."/>
            <person name="Lopez-Garcia S."/>
            <person name="Luque E.M."/>
            <person name="Marcos A.T."/>
            <person name="Martin J."/>
            <person name="McCluskey K."/>
            <person name="Medina H.R."/>
            <person name="Miralles-Duran A."/>
            <person name="Miyazaki A."/>
            <person name="Munoz-Torres E."/>
            <person name="Oguiza J.A."/>
            <person name="Ohm R."/>
            <person name="Olmedo M."/>
            <person name="Orejas M."/>
            <person name="Ortiz-Castellanos L."/>
            <person name="Pisabarro A.G."/>
            <person name="Rodriguez-Romero J."/>
            <person name="Ruiz-Herrera J."/>
            <person name="Ruiz-Vazquez R."/>
            <person name="Sanz C."/>
            <person name="Schackwitz W."/>
            <person name="Schmutz J."/>
            <person name="Shahriari M."/>
            <person name="Shelest E."/>
            <person name="Silva-Franco F."/>
            <person name="Soanes D."/>
            <person name="Syed K."/>
            <person name="Tagua V.G."/>
            <person name="Talbot N.J."/>
            <person name="Thon M."/>
            <person name="De vries R.P."/>
            <person name="Wiebenga A."/>
            <person name="Yadav J.S."/>
            <person name="Braun E.L."/>
            <person name="Baker S."/>
            <person name="Garre V."/>
            <person name="Horwitz B."/>
            <person name="Torres-Martinez S."/>
            <person name="Idnurm A."/>
            <person name="Herrera-Estrella A."/>
            <person name="Gabaldon T."/>
            <person name="Grigoriev I.V."/>
        </authorList>
    </citation>
    <scope>NUCLEOTIDE SEQUENCE [LARGE SCALE GENOMIC DNA]</scope>
    <source>
        <strain evidence="4">NRRL 1555(-)</strain>
    </source>
</reference>
<sequence length="1121" mass="129108">MSLYTTKYRQSYFPEPERIQQVQHKLGVDRPKIQEKRIIECVEKKTPQETFYQGVNTLPPSFLQSNTKRTLSESFSEESFNKKNRVEGPVKDLEECFFTSMRDRVEELVKQTKTQDKTNELKNKLLNVKTLPAAIITNAAQLAKCDRKVMRSHMEHRPGLKDVEEWKKFVSQNFDKIAEAVVGSVVKDTAKVYSSSTPTNKQPYEKMRTCTVQINSLFRSDLPPIVKTFVCTRLQDSMVTSTDYTLCFSALVNMIISELRTSEFFFDNNDINIKKVPGFNLAKLLSFVTTNEPKQTIQPLDKDLIASKRFDTDFKCLFTSQHLQVVHSYFFGARGAKEENLNSHPVQNSLFCSFKESGLDKQSFCLEKASSSAMLMALETYLVNFENMWDGKKIINKLLDKVVLVLLRHHLARNRDSKRISTTTTRNPHEKKDIRNHARYVCCAEDKKWKKLVQRKEKAGGLEREKLATKINSAKQRLANLRHTFKKKISQMLNDRKEASVEHKLVVQDLNIAEEQQDFLEEEGTLDGDVPERRLNQLKSIIKHLVFSNDTPVYLEDAKHQSPEATTTEKSVCLLICNTLMKFLPPKKQYHVIAYQMYFCIFANDVLKYARYTKFTRALYPSTLFSSLSALHLDSVALYQLLTQNIDQEKLEEPSSHTNQQEKKGYSRMIFYGYNRDELIGSQDKARQNKDATFNAVFDMGEIQKACESYGLSFAHRMTCLPGIKTVRLLGSKIKTRGTVKEGTKQSYEARILRNPSIMQEGRKTKDILFSELQSLTEEVKTLESVRKRELDLLKDSNFQRKIKEYSRSPIEKCDKGVTKAEDRTVVNPGYFNYAGTDNGLVNMTTSIPMSLQRMKFHLKFFNYYTALRKVSNEDSIGLNLSKEEESFLHLPSVTNTKTSDVDVRSIEDSMREMESTPITSIGMTIKNVRDKCEQRRRLRNFYNSPKIINQKRHVEIQHRYRHHLCRRERLKLKHSENKSSSKKPLILFIGYRETGAGSRINGFRKYGGKWKQKIHGEAVTVYITNECKTSQTCIFCFSLLTNPRILGEKEGSYKVNKGIFLCINPRCITVKNRCASKPRDGLSALAIALVGLSSVMFGAALPPFYNVSQITAKHYTKNNI</sequence>
<dbReference type="STRING" id="763407.A0A163DE93"/>
<dbReference type="VEuPathDB" id="FungiDB:PHYBLDRAFT_69512"/>
<dbReference type="GeneID" id="29003011"/>
<keyword evidence="2" id="KW-0812">Transmembrane</keyword>
<dbReference type="OrthoDB" id="2289379at2759"/>
<evidence type="ECO:0000313" key="3">
    <source>
        <dbReference type="EMBL" id="OAD70650.1"/>
    </source>
</evidence>
<evidence type="ECO:0000313" key="4">
    <source>
        <dbReference type="Proteomes" id="UP000077315"/>
    </source>
</evidence>
<keyword evidence="1" id="KW-0175">Coiled coil</keyword>
<evidence type="ECO:0000256" key="2">
    <source>
        <dbReference type="SAM" id="Phobius"/>
    </source>
</evidence>
<dbReference type="EMBL" id="KV440988">
    <property type="protein sequence ID" value="OAD70650.1"/>
    <property type="molecule type" value="Genomic_DNA"/>
</dbReference>
<name>A0A163DE93_PHYB8</name>